<evidence type="ECO:0000313" key="2">
    <source>
        <dbReference type="EMBL" id="CBY13359.1"/>
    </source>
</evidence>
<keyword evidence="1" id="KW-0812">Transmembrane</keyword>
<dbReference type="AlphaFoldDB" id="E4XUG2"/>
<feature type="transmembrane region" description="Helical" evidence="1">
    <location>
        <begin position="115"/>
        <end position="135"/>
    </location>
</feature>
<keyword evidence="3" id="KW-1185">Reference proteome</keyword>
<dbReference type="InParanoid" id="E4XUG2"/>
<feature type="transmembrane region" description="Helical" evidence="1">
    <location>
        <begin position="90"/>
        <end position="109"/>
    </location>
</feature>
<dbReference type="Proteomes" id="UP000001307">
    <property type="component" value="Unassembled WGS sequence"/>
</dbReference>
<organism evidence="2">
    <name type="scientific">Oikopleura dioica</name>
    <name type="common">Tunicate</name>
    <dbReference type="NCBI Taxonomy" id="34765"/>
    <lineage>
        <taxon>Eukaryota</taxon>
        <taxon>Metazoa</taxon>
        <taxon>Chordata</taxon>
        <taxon>Tunicata</taxon>
        <taxon>Appendicularia</taxon>
        <taxon>Copelata</taxon>
        <taxon>Oikopleuridae</taxon>
        <taxon>Oikopleura</taxon>
    </lineage>
</organism>
<gene>
    <name evidence="2" type="ORF">GSOID_T00004664001</name>
</gene>
<evidence type="ECO:0000313" key="3">
    <source>
        <dbReference type="Proteomes" id="UP000001307"/>
    </source>
</evidence>
<evidence type="ECO:0000256" key="1">
    <source>
        <dbReference type="SAM" id="Phobius"/>
    </source>
</evidence>
<keyword evidence="1" id="KW-0472">Membrane</keyword>
<keyword evidence="1" id="KW-1133">Transmembrane helix</keyword>
<accession>E4XUG2</accession>
<proteinExistence type="predicted"/>
<protein>
    <submittedName>
        <fullName evidence="2">Uncharacterized protein</fullName>
    </submittedName>
</protein>
<feature type="transmembrane region" description="Helical" evidence="1">
    <location>
        <begin position="59"/>
        <end position="78"/>
    </location>
</feature>
<dbReference type="EMBL" id="FN653180">
    <property type="protein sequence ID" value="CBY13359.1"/>
    <property type="molecule type" value="Genomic_DNA"/>
</dbReference>
<name>E4XUG2_OIKDI</name>
<sequence>MLISALETSSTPLPDLARSNRQTTLQTILQTQTALTESKRQFMTASLSKLTLFISSETMIKLSLLTQAIISILLLDMARTIMSLKMVTDFRSAVLTSMFISILTFRYNILVSAFQSWTVTSHITISAILVTLQELSTRRISRKKKPKRLSKLNF</sequence>
<reference evidence="2" key="1">
    <citation type="journal article" date="2010" name="Science">
        <title>Plasticity of animal genome architecture unmasked by rapid evolution of a pelagic tunicate.</title>
        <authorList>
            <person name="Denoeud F."/>
            <person name="Henriet S."/>
            <person name="Mungpakdee S."/>
            <person name="Aury J.M."/>
            <person name="Da Silva C."/>
            <person name="Brinkmann H."/>
            <person name="Mikhaleva J."/>
            <person name="Olsen L.C."/>
            <person name="Jubin C."/>
            <person name="Canestro C."/>
            <person name="Bouquet J.M."/>
            <person name="Danks G."/>
            <person name="Poulain J."/>
            <person name="Campsteijn C."/>
            <person name="Adamski M."/>
            <person name="Cross I."/>
            <person name="Yadetie F."/>
            <person name="Muffato M."/>
            <person name="Louis A."/>
            <person name="Butcher S."/>
            <person name="Tsagkogeorga G."/>
            <person name="Konrad A."/>
            <person name="Singh S."/>
            <person name="Jensen M.F."/>
            <person name="Cong E.H."/>
            <person name="Eikeseth-Otteraa H."/>
            <person name="Noel B."/>
            <person name="Anthouard V."/>
            <person name="Porcel B.M."/>
            <person name="Kachouri-Lafond R."/>
            <person name="Nishino A."/>
            <person name="Ugolini M."/>
            <person name="Chourrout P."/>
            <person name="Nishida H."/>
            <person name="Aasland R."/>
            <person name="Huzurbazar S."/>
            <person name="Westhof E."/>
            <person name="Delsuc F."/>
            <person name="Lehrach H."/>
            <person name="Reinhardt R."/>
            <person name="Weissenbach J."/>
            <person name="Roy S.W."/>
            <person name="Artiguenave F."/>
            <person name="Postlethwait J.H."/>
            <person name="Manak J.R."/>
            <person name="Thompson E.M."/>
            <person name="Jaillon O."/>
            <person name="Du Pasquier L."/>
            <person name="Boudinot P."/>
            <person name="Liberles D.A."/>
            <person name="Volff J.N."/>
            <person name="Philippe H."/>
            <person name="Lenhard B."/>
            <person name="Roest Crollius H."/>
            <person name="Wincker P."/>
            <person name="Chourrout D."/>
        </authorList>
    </citation>
    <scope>NUCLEOTIDE SEQUENCE [LARGE SCALE GENOMIC DNA]</scope>
</reference>